<feature type="site" description="Interaction with DNA" evidence="10">
    <location>
        <position position="136"/>
    </location>
</feature>
<dbReference type="InterPro" id="IPR013824">
    <property type="entry name" value="Topo_IA_cen_sub1"/>
</dbReference>
<feature type="site" description="Interaction with DNA" evidence="10">
    <location>
        <position position="145"/>
    </location>
</feature>
<keyword evidence="9 10" id="KW-0413">Isomerase</keyword>
<dbReference type="PROSITE" id="PS52039">
    <property type="entry name" value="TOPO_IA_2"/>
    <property type="match status" value="1"/>
</dbReference>
<organism evidence="13 14">
    <name type="scientific">Candidatus Staskawiczbacteria bacterium RIFCSPLOWO2_01_FULL_38_12b</name>
    <dbReference type="NCBI Taxonomy" id="1802214"/>
    <lineage>
        <taxon>Bacteria</taxon>
        <taxon>Candidatus Staskawicziibacteriota</taxon>
    </lineage>
</organism>
<comment type="subunit">
    <text evidence="10">Monomer.</text>
</comment>
<dbReference type="InterPro" id="IPR013826">
    <property type="entry name" value="Topo_IA_cen_sub3"/>
</dbReference>
<dbReference type="Gene3D" id="3.30.65.10">
    <property type="entry name" value="Bacterial Topoisomerase I, domain 1"/>
    <property type="match status" value="2"/>
</dbReference>
<dbReference type="SMART" id="SM00437">
    <property type="entry name" value="TOP1Ac"/>
    <property type="match status" value="1"/>
</dbReference>
<feature type="site" description="Interaction with DNA" evidence="10">
    <location>
        <position position="474"/>
    </location>
</feature>
<keyword evidence="7 10" id="KW-0799">Topoisomerase</keyword>
<evidence type="ECO:0000256" key="8">
    <source>
        <dbReference type="ARBA" id="ARBA00023125"/>
    </source>
</evidence>
<protein>
    <recommendedName>
        <fullName evidence="10">DNA topoisomerase 1</fullName>
        <ecNumber evidence="10">5.6.2.1</ecNumber>
    </recommendedName>
    <alternativeName>
        <fullName evidence="10">DNA topoisomerase I</fullName>
    </alternativeName>
</protein>
<dbReference type="SMART" id="SM00493">
    <property type="entry name" value="TOPRIM"/>
    <property type="match status" value="1"/>
</dbReference>
<dbReference type="GO" id="GO:0006265">
    <property type="term" value="P:DNA topological change"/>
    <property type="evidence" value="ECO:0007669"/>
    <property type="project" value="UniProtKB-UniRule"/>
</dbReference>
<dbReference type="InterPro" id="IPR000380">
    <property type="entry name" value="Topo_IA"/>
</dbReference>
<feature type="site" description="Interaction with DNA" evidence="10">
    <location>
        <position position="291"/>
    </location>
</feature>
<dbReference type="PANTHER" id="PTHR42785">
    <property type="entry name" value="DNA TOPOISOMERASE, TYPE IA, CORE"/>
    <property type="match status" value="1"/>
</dbReference>
<dbReference type="PRINTS" id="PR00417">
    <property type="entry name" value="PRTPISMRASEI"/>
</dbReference>
<evidence type="ECO:0000256" key="4">
    <source>
        <dbReference type="ARBA" id="ARBA00022771"/>
    </source>
</evidence>
<dbReference type="InterPro" id="IPR013498">
    <property type="entry name" value="Topo_IA_Znf"/>
</dbReference>
<dbReference type="PROSITE" id="PS00396">
    <property type="entry name" value="TOPO_IA_1"/>
    <property type="match status" value="1"/>
</dbReference>
<dbReference type="Gene3D" id="1.10.290.10">
    <property type="entry name" value="Topoisomerase I, domain 4"/>
    <property type="match status" value="1"/>
</dbReference>
<dbReference type="GO" id="GO:0005694">
    <property type="term" value="C:chromosome"/>
    <property type="evidence" value="ECO:0007669"/>
    <property type="project" value="InterPro"/>
</dbReference>
<feature type="site" description="Interaction with DNA" evidence="10">
    <location>
        <position position="140"/>
    </location>
</feature>
<dbReference type="Gene3D" id="1.10.460.10">
    <property type="entry name" value="Topoisomerase I, domain 2"/>
    <property type="match status" value="1"/>
</dbReference>
<dbReference type="Proteomes" id="UP000176774">
    <property type="component" value="Unassembled WGS sequence"/>
</dbReference>
<dbReference type="InterPro" id="IPR003602">
    <property type="entry name" value="Topo_IA_DNA-bd_dom"/>
</dbReference>
<feature type="site" description="Interaction with DNA" evidence="10">
    <location>
        <position position="32"/>
    </location>
</feature>
<reference evidence="13 14" key="1">
    <citation type="journal article" date="2016" name="Nat. Commun.">
        <title>Thousands of microbial genomes shed light on interconnected biogeochemical processes in an aquifer system.</title>
        <authorList>
            <person name="Anantharaman K."/>
            <person name="Brown C.T."/>
            <person name="Hug L.A."/>
            <person name="Sharon I."/>
            <person name="Castelle C.J."/>
            <person name="Probst A.J."/>
            <person name="Thomas B.C."/>
            <person name="Singh A."/>
            <person name="Wilkins M.J."/>
            <person name="Karaoz U."/>
            <person name="Brodie E.L."/>
            <person name="Williams K.H."/>
            <person name="Hubbard S.S."/>
            <person name="Banfield J.F."/>
        </authorList>
    </citation>
    <scope>NUCLEOTIDE SEQUENCE [LARGE SCALE GENOMIC DNA]</scope>
</reference>
<gene>
    <name evidence="10" type="primary">topA</name>
    <name evidence="13" type="ORF">A2908_01380</name>
</gene>
<dbReference type="InterPro" id="IPR003601">
    <property type="entry name" value="Topo_IA_2"/>
</dbReference>
<evidence type="ECO:0000256" key="2">
    <source>
        <dbReference type="ARBA" id="ARBA00009446"/>
    </source>
</evidence>
<evidence type="ECO:0000256" key="6">
    <source>
        <dbReference type="ARBA" id="ARBA00022842"/>
    </source>
</evidence>
<dbReference type="InterPro" id="IPR023406">
    <property type="entry name" value="Topo_IA_AS"/>
</dbReference>
<dbReference type="PANTHER" id="PTHR42785:SF1">
    <property type="entry name" value="DNA TOPOISOMERASE"/>
    <property type="match status" value="1"/>
</dbReference>
<name>A0A1G2ICN6_9BACT</name>
<dbReference type="Gene3D" id="3.40.50.140">
    <property type="match status" value="1"/>
</dbReference>
<keyword evidence="4" id="KW-0863">Zinc-finger</keyword>
<keyword evidence="8 10" id="KW-0238">DNA-binding</keyword>
<dbReference type="SUPFAM" id="SSF56712">
    <property type="entry name" value="Prokaryotic type I DNA topoisomerase"/>
    <property type="match status" value="1"/>
</dbReference>
<evidence type="ECO:0000256" key="3">
    <source>
        <dbReference type="ARBA" id="ARBA00022723"/>
    </source>
</evidence>
<feature type="region of interest" description="Interaction with DNA" evidence="10">
    <location>
        <begin position="160"/>
        <end position="165"/>
    </location>
</feature>
<dbReference type="InterPro" id="IPR013497">
    <property type="entry name" value="Topo_IA_cen"/>
</dbReference>
<evidence type="ECO:0000256" key="10">
    <source>
        <dbReference type="HAMAP-Rule" id="MF_00952"/>
    </source>
</evidence>
<dbReference type="Pfam" id="PF01751">
    <property type="entry name" value="Toprim"/>
    <property type="match status" value="1"/>
</dbReference>
<accession>A0A1G2ICN6</accession>
<comment type="function">
    <text evidence="10">Releases the supercoiling and torsional tension of DNA, which is introduced during the DNA replication and transcription, by transiently cleaving and rejoining one strand of the DNA duplex. Introduces a single-strand break via transesterification at a target site in duplex DNA. The scissile phosphodiester is attacked by the catalytic tyrosine of the enzyme, resulting in the formation of a DNA-(5'-phosphotyrosyl)-enzyme intermediate and the expulsion of a 3'-OH DNA strand. The free DNA strand then undergoes passage around the unbroken strand, thus removing DNA supercoils. Finally, in the religation step, the DNA 3'-OH attacks the covalent intermediate to expel the active-site tyrosine and restore the DNA phosphodiester backbone.</text>
</comment>
<evidence type="ECO:0000256" key="1">
    <source>
        <dbReference type="ARBA" id="ARBA00000213"/>
    </source>
</evidence>
<feature type="active site" description="O-(5'-phospho-DNA)-tyrosine intermediate" evidence="10">
    <location>
        <position position="289"/>
    </location>
</feature>
<comment type="similarity">
    <text evidence="2 10">Belongs to the type IA topoisomerase family.</text>
</comment>
<evidence type="ECO:0000256" key="5">
    <source>
        <dbReference type="ARBA" id="ARBA00022833"/>
    </source>
</evidence>
<feature type="site" description="Interaction with DNA" evidence="10">
    <location>
        <position position="152"/>
    </location>
</feature>
<keyword evidence="3" id="KW-0479">Metal-binding</keyword>
<dbReference type="CDD" id="cd03363">
    <property type="entry name" value="TOPRIM_TopoIA_TopoI"/>
    <property type="match status" value="1"/>
</dbReference>
<dbReference type="EMBL" id="MHPA01000025">
    <property type="protein sequence ID" value="OGZ72505.1"/>
    <property type="molecule type" value="Genomic_DNA"/>
</dbReference>
<dbReference type="Pfam" id="PF01131">
    <property type="entry name" value="Topoisom_bac"/>
    <property type="match status" value="1"/>
</dbReference>
<dbReference type="EC" id="5.6.2.1" evidence="10"/>
<dbReference type="Pfam" id="PF01396">
    <property type="entry name" value="Zn_ribbon_Top1"/>
    <property type="match status" value="2"/>
</dbReference>
<feature type="domain" description="Toprim" evidence="11">
    <location>
        <begin position="2"/>
        <end position="112"/>
    </location>
</feature>
<feature type="domain" description="Topo IA-type catalytic" evidence="12">
    <location>
        <begin position="126"/>
        <end position="543"/>
    </location>
</feature>
<dbReference type="InterPro" id="IPR028612">
    <property type="entry name" value="Topoisom_1_IA"/>
</dbReference>
<evidence type="ECO:0000313" key="13">
    <source>
        <dbReference type="EMBL" id="OGZ72505.1"/>
    </source>
</evidence>
<dbReference type="InterPro" id="IPR013825">
    <property type="entry name" value="Topo_IA_cen_sub2"/>
</dbReference>
<dbReference type="GO" id="GO:0003677">
    <property type="term" value="F:DNA binding"/>
    <property type="evidence" value="ECO:0007669"/>
    <property type="project" value="UniProtKB-KW"/>
</dbReference>
<dbReference type="InterPro" id="IPR005733">
    <property type="entry name" value="TopoI_bac-type"/>
</dbReference>
<dbReference type="SMART" id="SM00436">
    <property type="entry name" value="TOP1Bc"/>
    <property type="match status" value="1"/>
</dbReference>
<dbReference type="GO" id="GO:0003917">
    <property type="term" value="F:DNA topoisomerase type I (single strand cut, ATP-independent) activity"/>
    <property type="evidence" value="ECO:0007669"/>
    <property type="project" value="UniProtKB-UniRule"/>
</dbReference>
<evidence type="ECO:0000256" key="7">
    <source>
        <dbReference type="ARBA" id="ARBA00023029"/>
    </source>
</evidence>
<dbReference type="NCBIfam" id="TIGR01051">
    <property type="entry name" value="topA_bact"/>
    <property type="match status" value="1"/>
</dbReference>
<comment type="catalytic activity">
    <reaction evidence="1 10">
        <text>ATP-independent breakage of single-stranded DNA, followed by passage and rejoining.</text>
        <dbReference type="EC" id="5.6.2.1"/>
    </reaction>
</comment>
<keyword evidence="5" id="KW-0862">Zinc</keyword>
<dbReference type="InterPro" id="IPR034149">
    <property type="entry name" value="TOPRIM_TopoI"/>
</dbReference>
<dbReference type="Gene3D" id="2.70.20.10">
    <property type="entry name" value="Topoisomerase I, domain 3"/>
    <property type="match status" value="1"/>
</dbReference>
<dbReference type="CDD" id="cd00186">
    <property type="entry name" value="TOP1Ac"/>
    <property type="match status" value="1"/>
</dbReference>
<feature type="site" description="Interaction with DNA" evidence="10">
    <location>
        <position position="137"/>
    </location>
</feature>
<sequence length="686" mass="77838">MMDLIIVESPTKAKTIQKFLGNDYKVMSSFGHVRDLPKRELGVDVDKNFEPKYVVPVKAKKVIAQLKKDAKAADQVILATDQDREGESISWHLMEALKLKDPKRIVFHEITKTAIDEALLHPGKIDMNLVNAQQARRVLDRIVGYKLSPFLWKKINKGLSAGRVQSVAVRLVVEKEREIQKFVPTEYWQVEALLKKDAVEFSAFLIKKDGNAIEKLGIKNKEHADAILKDLENATYQIEKIEKKETKKNPLAPFTTSTLQQSAWQKFHFPAKMTMSVAQKLYEQGYITYHRTDSLNLSQTSLIAAKEFITKSFGPKYSTGFKIYKAGKNAQEAHEAIRPTDAHKNPESLKSDLEGAQLKLYTLIWQRFIASQMVPAIFDATSIEITAGNYSFGTNGQMLSFDGFLKVYPMKFSENEFPPLQEKEILELVSVTPSQHFTEPPARYNEATLIKALEKHGIGRPSTYAPTLSTIQARNYITKDDQKRFIPSEMGFLVNDMLVANFPQVVDIEFTATMEKELDEIAEGKDTWQKTCRDFYEPFAKNLKEKYDQVLKENTDIKTDKICPKCQKPMIEKLGRFGRFYACTGFPDCKHTESIQKDASGQAVTINITCPKCKTGQITVKKTKKGKIFYGCGNYPTCDFAAWDEPINEFCPTCNSILVQTKKELIKCSSKTCDYKKDAASDSKIN</sequence>
<dbReference type="SUPFAM" id="SSF57783">
    <property type="entry name" value="Zinc beta-ribbon"/>
    <property type="match status" value="1"/>
</dbReference>
<evidence type="ECO:0000313" key="14">
    <source>
        <dbReference type="Proteomes" id="UP000176774"/>
    </source>
</evidence>
<dbReference type="GO" id="GO:0008270">
    <property type="term" value="F:zinc ion binding"/>
    <property type="evidence" value="ECO:0007669"/>
    <property type="project" value="UniProtKB-KW"/>
</dbReference>
<dbReference type="PROSITE" id="PS50880">
    <property type="entry name" value="TOPRIM"/>
    <property type="match status" value="1"/>
</dbReference>
<keyword evidence="6" id="KW-0460">Magnesium</keyword>
<dbReference type="AlphaFoldDB" id="A0A1G2ICN6"/>
<evidence type="ECO:0000256" key="9">
    <source>
        <dbReference type="ARBA" id="ARBA00023235"/>
    </source>
</evidence>
<evidence type="ECO:0000259" key="12">
    <source>
        <dbReference type="PROSITE" id="PS52039"/>
    </source>
</evidence>
<dbReference type="InterPro" id="IPR006171">
    <property type="entry name" value="TOPRIM_dom"/>
</dbReference>
<proteinExistence type="inferred from homology"/>
<evidence type="ECO:0000259" key="11">
    <source>
        <dbReference type="PROSITE" id="PS50880"/>
    </source>
</evidence>
<dbReference type="InterPro" id="IPR023405">
    <property type="entry name" value="Topo_IA_core_domain"/>
</dbReference>
<dbReference type="HAMAP" id="MF_00952">
    <property type="entry name" value="Topoisom_1_prok"/>
    <property type="match status" value="1"/>
</dbReference>
<comment type="caution">
    <text evidence="13">The sequence shown here is derived from an EMBL/GenBank/DDBJ whole genome shotgun (WGS) entry which is preliminary data.</text>
</comment>
<dbReference type="STRING" id="1802214.A2908_01380"/>